<feature type="transmembrane region" description="Helical" evidence="1">
    <location>
        <begin position="77"/>
        <end position="101"/>
    </location>
</feature>
<proteinExistence type="predicted"/>
<keyword evidence="3" id="KW-1185">Reference proteome</keyword>
<reference evidence="2 3" key="1">
    <citation type="submission" date="2020-03" db="EMBL/GenBank/DDBJ databases">
        <title>Complete genome sequence of Orbus sp. IPMB12 (BCRC 80908).</title>
        <authorList>
            <person name="Lo W.-S."/>
            <person name="Chang T.-H."/>
            <person name="Kuo C.-H."/>
        </authorList>
    </citation>
    <scope>NUCLEOTIDE SEQUENCE [LARGE SCALE GENOMIC DNA]</scope>
    <source>
        <strain evidence="2 3">IPMB12</strain>
    </source>
</reference>
<feature type="transmembrane region" description="Helical" evidence="1">
    <location>
        <begin position="45"/>
        <end position="65"/>
    </location>
</feature>
<dbReference type="KEGG" id="orb:IPMB12_03945"/>
<name>A0A6G9I9J7_9GAMM</name>
<sequence>MIQKSFFKLSVIFALAYYVLTMVTSIVVAEADYNFNMLLVYVGNGAIYSISQLFFYFFVVTIICYRNKIYKVVGKNVAMVLIIALMAVILQTVLGYAWFTIMVSLYDYDMFDILWVYIAIQIIYDVMNIALVTIFIIFLFQLFKPMAEHEEQFEFNTTNVSRIYSVLFTSLLIAIFTFFAVYALSDYITLWYYNDEVTVITVMLSLVIGIFINIFFIYFSVRRCFTQIYATLQVAKIIKSVVITILILIGVSILFGVVMGALGMMLLSDSDWGALIIFMLVTMVLAVIVNYVSLFLSSRFAVRRYFSSKITTNE</sequence>
<dbReference type="AlphaFoldDB" id="A0A6G9I9J7"/>
<keyword evidence="1" id="KW-0472">Membrane</keyword>
<feature type="transmembrane region" description="Helical" evidence="1">
    <location>
        <begin position="113"/>
        <end position="143"/>
    </location>
</feature>
<accession>A0A6G9I9J7</accession>
<dbReference type="EMBL" id="CP050253">
    <property type="protein sequence ID" value="QIQ20908.1"/>
    <property type="molecule type" value="Genomic_DNA"/>
</dbReference>
<dbReference type="Proteomes" id="UP000501168">
    <property type="component" value="Chromosome"/>
</dbReference>
<gene>
    <name evidence="2" type="ORF">IPMB12_03945</name>
</gene>
<keyword evidence="1" id="KW-1133">Transmembrane helix</keyword>
<feature type="transmembrane region" description="Helical" evidence="1">
    <location>
        <begin position="272"/>
        <end position="296"/>
    </location>
</feature>
<protein>
    <submittedName>
        <fullName evidence="2">Uncharacterized protein</fullName>
    </submittedName>
</protein>
<feature type="transmembrane region" description="Helical" evidence="1">
    <location>
        <begin position="241"/>
        <end position="266"/>
    </location>
</feature>
<evidence type="ECO:0000313" key="3">
    <source>
        <dbReference type="Proteomes" id="UP000501168"/>
    </source>
</evidence>
<feature type="transmembrane region" description="Helical" evidence="1">
    <location>
        <begin position="197"/>
        <end position="221"/>
    </location>
</feature>
<evidence type="ECO:0000313" key="2">
    <source>
        <dbReference type="EMBL" id="QIQ20908.1"/>
    </source>
</evidence>
<feature type="transmembrane region" description="Helical" evidence="1">
    <location>
        <begin position="163"/>
        <end position="185"/>
    </location>
</feature>
<organism evidence="2 3">
    <name type="scientific">Zophobihabitans entericus</name>
    <dbReference type="NCBI Taxonomy" id="1635327"/>
    <lineage>
        <taxon>Bacteria</taxon>
        <taxon>Pseudomonadati</taxon>
        <taxon>Pseudomonadota</taxon>
        <taxon>Gammaproteobacteria</taxon>
        <taxon>Orbales</taxon>
        <taxon>Orbaceae</taxon>
        <taxon>Zophobihabitans</taxon>
    </lineage>
</organism>
<dbReference type="InParanoid" id="A0A6G9I9J7"/>
<evidence type="ECO:0000256" key="1">
    <source>
        <dbReference type="SAM" id="Phobius"/>
    </source>
</evidence>
<dbReference type="RefSeq" id="WP_166915160.1">
    <property type="nucleotide sequence ID" value="NZ_CP050253.1"/>
</dbReference>
<keyword evidence="1" id="KW-0812">Transmembrane</keyword>